<dbReference type="RefSeq" id="WP_183814935.1">
    <property type="nucleotide sequence ID" value="NZ_JACHOB010000001.1"/>
</dbReference>
<feature type="chain" id="PRO_5032507489" evidence="2">
    <location>
        <begin position="19"/>
        <end position="288"/>
    </location>
</feature>
<keyword evidence="2" id="KW-0732">Signal</keyword>
<gene>
    <name evidence="3" type="ORF">GGQ59_000154</name>
</gene>
<evidence type="ECO:0000256" key="1">
    <source>
        <dbReference type="SAM" id="MobiDB-lite"/>
    </source>
</evidence>
<proteinExistence type="predicted"/>
<protein>
    <submittedName>
        <fullName evidence="3">Uncharacterized protein</fullName>
    </submittedName>
</protein>
<comment type="caution">
    <text evidence="3">The sequence shown here is derived from an EMBL/GenBank/DDBJ whole genome shotgun (WGS) entry which is preliminary data.</text>
</comment>
<reference evidence="3 4" key="1">
    <citation type="submission" date="2020-08" db="EMBL/GenBank/DDBJ databases">
        <title>Genomic Encyclopedia of Type Strains, Phase IV (KMG-IV): sequencing the most valuable type-strain genomes for metagenomic binning, comparative biology and taxonomic classification.</title>
        <authorList>
            <person name="Goeker M."/>
        </authorList>
    </citation>
    <scope>NUCLEOTIDE SEQUENCE [LARGE SCALE GENOMIC DNA]</scope>
    <source>
        <strain evidence="3 4">DSM 102850</strain>
    </source>
</reference>
<evidence type="ECO:0000313" key="3">
    <source>
        <dbReference type="EMBL" id="MBB4657654.1"/>
    </source>
</evidence>
<dbReference type="AlphaFoldDB" id="A0A840I076"/>
<dbReference type="Proteomes" id="UP000563524">
    <property type="component" value="Unassembled WGS sequence"/>
</dbReference>
<sequence length="288" mass="30084">MRLTPLLALLAFGAPAFAQDLSEAVDQTPEGGMEEAAARYRAEPPAEVAPATVTAAGLEGASEVDLAMAIANVETGLEACRDLRFDMQGLIGAAPGAYAINPGWLRAYQSCLLRRGEESKLVRAAISRRRTEVIGEVGDAGGDTEQAALRAADQLSRLSARQSELALAVQREARLQKDFVRYYNTGEKPASLGGQRSAPAASTPPAGAAPSDEPIEAAPMPEQTLPPAEQPGSVDGALIVPDQMTEPMPAQDAPPTPEPGTPPFDPTPDEPEAPLTEASGAPMRLRGE</sequence>
<organism evidence="3 4">
    <name type="scientific">Parvularcula dongshanensis</name>
    <dbReference type="NCBI Taxonomy" id="1173995"/>
    <lineage>
        <taxon>Bacteria</taxon>
        <taxon>Pseudomonadati</taxon>
        <taxon>Pseudomonadota</taxon>
        <taxon>Alphaproteobacteria</taxon>
        <taxon>Parvularculales</taxon>
        <taxon>Parvularculaceae</taxon>
        <taxon>Parvularcula</taxon>
    </lineage>
</organism>
<accession>A0A840I076</accession>
<evidence type="ECO:0000313" key="4">
    <source>
        <dbReference type="Proteomes" id="UP000563524"/>
    </source>
</evidence>
<feature type="region of interest" description="Disordered" evidence="1">
    <location>
        <begin position="186"/>
        <end position="288"/>
    </location>
</feature>
<keyword evidence="4" id="KW-1185">Reference proteome</keyword>
<feature type="signal peptide" evidence="2">
    <location>
        <begin position="1"/>
        <end position="18"/>
    </location>
</feature>
<dbReference type="EMBL" id="JACHOB010000001">
    <property type="protein sequence ID" value="MBB4657654.1"/>
    <property type="molecule type" value="Genomic_DNA"/>
</dbReference>
<feature type="compositionally biased region" description="Low complexity" evidence="1">
    <location>
        <begin position="197"/>
        <end position="211"/>
    </location>
</feature>
<feature type="compositionally biased region" description="Pro residues" evidence="1">
    <location>
        <begin position="252"/>
        <end position="266"/>
    </location>
</feature>
<evidence type="ECO:0000256" key="2">
    <source>
        <dbReference type="SAM" id="SignalP"/>
    </source>
</evidence>
<name>A0A840I076_9PROT</name>